<evidence type="ECO:0000313" key="2">
    <source>
        <dbReference type="Proteomes" id="UP001058074"/>
    </source>
</evidence>
<gene>
    <name evidence="1" type="ORF">rsdtw13_16920</name>
</gene>
<protein>
    <submittedName>
        <fullName evidence="1">Uncharacterized protein</fullName>
    </submittedName>
</protein>
<evidence type="ECO:0000313" key="1">
    <source>
        <dbReference type="EMBL" id="GKX66434.1"/>
    </source>
</evidence>
<organism evidence="1 2">
    <name type="scientific">Inconstantimicrobium mannanitabidum</name>
    <dbReference type="NCBI Taxonomy" id="1604901"/>
    <lineage>
        <taxon>Bacteria</taxon>
        <taxon>Bacillati</taxon>
        <taxon>Bacillota</taxon>
        <taxon>Clostridia</taxon>
        <taxon>Eubacteriales</taxon>
        <taxon>Clostridiaceae</taxon>
        <taxon>Inconstantimicrobium</taxon>
    </lineage>
</organism>
<comment type="caution">
    <text evidence="1">The sequence shown here is derived from an EMBL/GenBank/DDBJ whole genome shotgun (WGS) entry which is preliminary data.</text>
</comment>
<proteinExistence type="predicted"/>
<keyword evidence="2" id="KW-1185">Reference proteome</keyword>
<accession>A0ACB5RB52</accession>
<dbReference type="Proteomes" id="UP001058074">
    <property type="component" value="Unassembled WGS sequence"/>
</dbReference>
<sequence>MYQLDCLNGEIVEYKEQPQYQYLTVAPSGDFIVADYYGIELIKTTIKDMKLLDSPLKMDMIKFYKWIDNKLLIVCEEFLNWSNSVELELD</sequence>
<dbReference type="EMBL" id="BROD01000001">
    <property type="protein sequence ID" value="GKX66434.1"/>
    <property type="molecule type" value="Genomic_DNA"/>
</dbReference>
<reference evidence="1" key="1">
    <citation type="journal article" date="2025" name="Int. J. Syst. Evol. Microbiol.">
        <title>Inconstantimicrobium mannanitabidum sp. nov., a novel member of the family Clostridiaceae isolated from anoxic soil under the treatment of reductive soil disinfestation.</title>
        <authorList>
            <person name="Ueki A."/>
            <person name="Tonouchi A."/>
            <person name="Honma S."/>
            <person name="Kaku N."/>
            <person name="Ueki K."/>
        </authorList>
    </citation>
    <scope>NUCLEOTIDE SEQUENCE</scope>
    <source>
        <strain evidence="1">TW13</strain>
    </source>
</reference>
<name>A0ACB5RB52_9CLOT</name>